<accession>A0ABS5ASQ8</accession>
<dbReference type="SUPFAM" id="SSF46689">
    <property type="entry name" value="Homeodomain-like"/>
    <property type="match status" value="1"/>
</dbReference>
<keyword evidence="2 4" id="KW-0238">DNA-binding</keyword>
<feature type="domain" description="HTH tetR-type" evidence="5">
    <location>
        <begin position="14"/>
        <end position="75"/>
    </location>
</feature>
<evidence type="ECO:0000259" key="5">
    <source>
        <dbReference type="PROSITE" id="PS50977"/>
    </source>
</evidence>
<dbReference type="Proteomes" id="UP001519363">
    <property type="component" value="Unassembled WGS sequence"/>
</dbReference>
<evidence type="ECO:0000313" key="6">
    <source>
        <dbReference type="EMBL" id="MBP2479427.1"/>
    </source>
</evidence>
<dbReference type="PANTHER" id="PTHR30055:SF234">
    <property type="entry name" value="HTH-TYPE TRANSCRIPTIONAL REGULATOR BETI"/>
    <property type="match status" value="1"/>
</dbReference>
<name>A0ABS5ASQ8_9PSEU</name>
<feature type="DNA-binding region" description="H-T-H motif" evidence="4">
    <location>
        <begin position="38"/>
        <end position="57"/>
    </location>
</feature>
<dbReference type="Pfam" id="PF00440">
    <property type="entry name" value="TetR_N"/>
    <property type="match status" value="1"/>
</dbReference>
<dbReference type="SUPFAM" id="SSF48498">
    <property type="entry name" value="Tetracyclin repressor-like, C-terminal domain"/>
    <property type="match status" value="1"/>
</dbReference>
<dbReference type="Gene3D" id="1.10.357.10">
    <property type="entry name" value="Tetracycline Repressor, domain 2"/>
    <property type="match status" value="1"/>
</dbReference>
<sequence length="229" mass="24657">MSTRRVRANPGEGGRLREEILLVAERMLVEAGTEEVLTLRAVAERAGVTTPSVYRHFASKDDLLEAVCLRAWEGLDSRLREARERLTDPFIALGQCGRAYIRFALDHPVQYSVLMLRRGAGPDVSPASSACFAHMVDAVTACVSAGVLHGEARVVALALWSAVHGCASLMVTQPNLPWPPDLDGFVNTVVRTAGLGAAVSTRLSRRTISRGAAVTAGADTMAQRLKERP</sequence>
<evidence type="ECO:0000256" key="4">
    <source>
        <dbReference type="PROSITE-ProRule" id="PRU00335"/>
    </source>
</evidence>
<organism evidence="6 7">
    <name type="scientific">Crossiella equi</name>
    <dbReference type="NCBI Taxonomy" id="130796"/>
    <lineage>
        <taxon>Bacteria</taxon>
        <taxon>Bacillati</taxon>
        <taxon>Actinomycetota</taxon>
        <taxon>Actinomycetes</taxon>
        <taxon>Pseudonocardiales</taxon>
        <taxon>Pseudonocardiaceae</taxon>
        <taxon>Crossiella</taxon>
    </lineage>
</organism>
<dbReference type="PANTHER" id="PTHR30055">
    <property type="entry name" value="HTH-TYPE TRANSCRIPTIONAL REGULATOR RUTR"/>
    <property type="match status" value="1"/>
</dbReference>
<protein>
    <submittedName>
        <fullName evidence="6">AcrR family transcriptional regulator</fullName>
    </submittedName>
</protein>
<reference evidence="6 7" key="1">
    <citation type="submission" date="2021-03" db="EMBL/GenBank/DDBJ databases">
        <title>Sequencing the genomes of 1000 actinobacteria strains.</title>
        <authorList>
            <person name="Klenk H.-P."/>
        </authorList>
    </citation>
    <scope>NUCLEOTIDE SEQUENCE [LARGE SCALE GENOMIC DNA]</scope>
    <source>
        <strain evidence="6 7">DSM 44580</strain>
    </source>
</reference>
<evidence type="ECO:0000256" key="2">
    <source>
        <dbReference type="ARBA" id="ARBA00023125"/>
    </source>
</evidence>
<keyword evidence="3" id="KW-0804">Transcription</keyword>
<dbReference type="Pfam" id="PF13305">
    <property type="entry name" value="TetR_C_33"/>
    <property type="match status" value="1"/>
</dbReference>
<evidence type="ECO:0000256" key="1">
    <source>
        <dbReference type="ARBA" id="ARBA00023015"/>
    </source>
</evidence>
<dbReference type="PROSITE" id="PS50977">
    <property type="entry name" value="HTH_TETR_2"/>
    <property type="match status" value="1"/>
</dbReference>
<dbReference type="InterPro" id="IPR025996">
    <property type="entry name" value="MT1864/Rv1816-like_C"/>
</dbReference>
<proteinExistence type="predicted"/>
<dbReference type="InterPro" id="IPR009057">
    <property type="entry name" value="Homeodomain-like_sf"/>
</dbReference>
<keyword evidence="7" id="KW-1185">Reference proteome</keyword>
<dbReference type="InterPro" id="IPR001647">
    <property type="entry name" value="HTH_TetR"/>
</dbReference>
<dbReference type="RefSeq" id="WP_249044765.1">
    <property type="nucleotide sequence ID" value="NZ_JAGIOO010000001.1"/>
</dbReference>
<evidence type="ECO:0000256" key="3">
    <source>
        <dbReference type="ARBA" id="ARBA00023163"/>
    </source>
</evidence>
<dbReference type="EMBL" id="JAGIOO010000001">
    <property type="protein sequence ID" value="MBP2479427.1"/>
    <property type="molecule type" value="Genomic_DNA"/>
</dbReference>
<dbReference type="InterPro" id="IPR050109">
    <property type="entry name" value="HTH-type_TetR-like_transc_reg"/>
</dbReference>
<dbReference type="InterPro" id="IPR036271">
    <property type="entry name" value="Tet_transcr_reg_TetR-rel_C_sf"/>
</dbReference>
<evidence type="ECO:0000313" key="7">
    <source>
        <dbReference type="Proteomes" id="UP001519363"/>
    </source>
</evidence>
<keyword evidence="1" id="KW-0805">Transcription regulation</keyword>
<gene>
    <name evidence="6" type="ORF">JOF53_008299</name>
</gene>
<comment type="caution">
    <text evidence="6">The sequence shown here is derived from an EMBL/GenBank/DDBJ whole genome shotgun (WGS) entry which is preliminary data.</text>
</comment>